<proteinExistence type="predicted"/>
<comment type="caution">
    <text evidence="1">The sequence shown here is derived from an EMBL/GenBank/DDBJ whole genome shotgun (WGS) entry which is preliminary data.</text>
</comment>
<gene>
    <name evidence="1" type="ORF">AVEN_218702_1</name>
</gene>
<organism evidence="1 2">
    <name type="scientific">Araneus ventricosus</name>
    <name type="common">Orbweaver spider</name>
    <name type="synonym">Epeira ventricosa</name>
    <dbReference type="NCBI Taxonomy" id="182803"/>
    <lineage>
        <taxon>Eukaryota</taxon>
        <taxon>Metazoa</taxon>
        <taxon>Ecdysozoa</taxon>
        <taxon>Arthropoda</taxon>
        <taxon>Chelicerata</taxon>
        <taxon>Arachnida</taxon>
        <taxon>Araneae</taxon>
        <taxon>Araneomorphae</taxon>
        <taxon>Entelegynae</taxon>
        <taxon>Araneoidea</taxon>
        <taxon>Araneidae</taxon>
        <taxon>Araneus</taxon>
    </lineage>
</organism>
<dbReference type="Proteomes" id="UP000499080">
    <property type="component" value="Unassembled WGS sequence"/>
</dbReference>
<protein>
    <submittedName>
        <fullName evidence="1">Uncharacterized protein</fullName>
    </submittedName>
</protein>
<dbReference type="AlphaFoldDB" id="A0A4Y2B4Q6"/>
<name>A0A4Y2B4Q6_ARAVE</name>
<sequence>MSSTISQEKFLSNDKNKQRLINMLCVKLQKEVFVVNQAQEMLIKSALEIEKGHNSENIFFSKPKIAAASEHSLRAYLQVQLWSGFAKSKGLLANPLQSWGWKETKHGLFPVTTQKEPAPSLCDIVQMSKRA</sequence>
<keyword evidence="2" id="KW-1185">Reference proteome</keyword>
<dbReference type="EMBL" id="BGPR01000051">
    <property type="protein sequence ID" value="GBL86978.1"/>
    <property type="molecule type" value="Genomic_DNA"/>
</dbReference>
<reference evidence="1 2" key="1">
    <citation type="journal article" date="2019" name="Sci. Rep.">
        <title>Orb-weaving spider Araneus ventricosus genome elucidates the spidroin gene catalogue.</title>
        <authorList>
            <person name="Kono N."/>
            <person name="Nakamura H."/>
            <person name="Ohtoshi R."/>
            <person name="Moran D.A.P."/>
            <person name="Shinohara A."/>
            <person name="Yoshida Y."/>
            <person name="Fujiwara M."/>
            <person name="Mori M."/>
            <person name="Tomita M."/>
            <person name="Arakawa K."/>
        </authorList>
    </citation>
    <scope>NUCLEOTIDE SEQUENCE [LARGE SCALE GENOMIC DNA]</scope>
</reference>
<evidence type="ECO:0000313" key="2">
    <source>
        <dbReference type="Proteomes" id="UP000499080"/>
    </source>
</evidence>
<evidence type="ECO:0000313" key="1">
    <source>
        <dbReference type="EMBL" id="GBL86978.1"/>
    </source>
</evidence>
<accession>A0A4Y2B4Q6</accession>
<dbReference type="OrthoDB" id="6156427at2759"/>